<proteinExistence type="predicted"/>
<name>A0A1R3GLB0_COCAP</name>
<sequence length="53" mass="6215">MGLQDSWLRFTNKTVCRTYGELDGNCDDLATVRWQGFSSLRMTWQLESIAQRE</sequence>
<dbReference type="AlphaFoldDB" id="A0A1R3GLB0"/>
<comment type="caution">
    <text evidence="1">The sequence shown here is derived from an EMBL/GenBank/DDBJ whole genome shotgun (WGS) entry which is preliminary data.</text>
</comment>
<dbReference type="EMBL" id="AWWV01014080">
    <property type="protein sequence ID" value="OMO58861.1"/>
    <property type="molecule type" value="Genomic_DNA"/>
</dbReference>
<protein>
    <submittedName>
        <fullName evidence="1">Uncharacterized protein</fullName>
    </submittedName>
</protein>
<gene>
    <name evidence="1" type="ORF">CCACVL1_25304</name>
</gene>
<evidence type="ECO:0000313" key="2">
    <source>
        <dbReference type="Proteomes" id="UP000188268"/>
    </source>
</evidence>
<dbReference type="Gramene" id="OMO58861">
    <property type="protein sequence ID" value="OMO58861"/>
    <property type="gene ID" value="CCACVL1_25304"/>
</dbReference>
<accession>A0A1R3GLB0</accession>
<dbReference type="Proteomes" id="UP000188268">
    <property type="component" value="Unassembled WGS sequence"/>
</dbReference>
<organism evidence="1 2">
    <name type="scientific">Corchorus capsularis</name>
    <name type="common">Jute</name>
    <dbReference type="NCBI Taxonomy" id="210143"/>
    <lineage>
        <taxon>Eukaryota</taxon>
        <taxon>Viridiplantae</taxon>
        <taxon>Streptophyta</taxon>
        <taxon>Embryophyta</taxon>
        <taxon>Tracheophyta</taxon>
        <taxon>Spermatophyta</taxon>
        <taxon>Magnoliopsida</taxon>
        <taxon>eudicotyledons</taxon>
        <taxon>Gunneridae</taxon>
        <taxon>Pentapetalae</taxon>
        <taxon>rosids</taxon>
        <taxon>malvids</taxon>
        <taxon>Malvales</taxon>
        <taxon>Malvaceae</taxon>
        <taxon>Grewioideae</taxon>
        <taxon>Apeibeae</taxon>
        <taxon>Corchorus</taxon>
    </lineage>
</organism>
<keyword evidence="2" id="KW-1185">Reference proteome</keyword>
<evidence type="ECO:0000313" key="1">
    <source>
        <dbReference type="EMBL" id="OMO58861.1"/>
    </source>
</evidence>
<reference evidence="1 2" key="1">
    <citation type="submission" date="2013-09" db="EMBL/GenBank/DDBJ databases">
        <title>Corchorus capsularis genome sequencing.</title>
        <authorList>
            <person name="Alam M."/>
            <person name="Haque M.S."/>
            <person name="Islam M.S."/>
            <person name="Emdad E.M."/>
            <person name="Islam M.M."/>
            <person name="Ahmed B."/>
            <person name="Halim A."/>
            <person name="Hossen Q.M.M."/>
            <person name="Hossain M.Z."/>
            <person name="Ahmed R."/>
            <person name="Khan M.M."/>
            <person name="Islam R."/>
            <person name="Rashid M.M."/>
            <person name="Khan S.A."/>
            <person name="Rahman M.S."/>
            <person name="Alam M."/>
        </authorList>
    </citation>
    <scope>NUCLEOTIDE SEQUENCE [LARGE SCALE GENOMIC DNA]</scope>
    <source>
        <strain evidence="2">cv. CVL-1</strain>
        <tissue evidence="1">Whole seedling</tissue>
    </source>
</reference>